<dbReference type="Pfam" id="PF12957">
    <property type="entry name" value="DUF3846"/>
    <property type="match status" value="1"/>
</dbReference>
<reference evidence="2" key="1">
    <citation type="submission" date="2015-02" db="EMBL/GenBank/DDBJ databases">
        <title>A novel member of the family Ruminococcaceae isolated from human feces.</title>
        <authorList>
            <person name="Shkoporov A.N."/>
            <person name="Chaplin A.V."/>
            <person name="Motuzova O.V."/>
            <person name="Kafarskaia L.I."/>
            <person name="Khokhlova E.V."/>
            <person name="Efimov B.A."/>
        </authorList>
    </citation>
    <scope>NUCLEOTIDE SEQUENCE [LARGE SCALE GENOMIC DNA]</scope>
    <source>
        <strain evidence="2">585-1</strain>
    </source>
</reference>
<dbReference type="GeneID" id="42857895"/>
<gene>
    <name evidence="2" type="ORF">TQ39_15140</name>
</gene>
<proteinExistence type="predicted"/>
<name>A0A0D8IW51_9FIRM</name>
<comment type="caution">
    <text evidence="2">The sequence shown here is derived from an EMBL/GenBank/DDBJ whole genome shotgun (WGS) entry which is preliminary data.</text>
</comment>
<evidence type="ECO:0000313" key="3">
    <source>
        <dbReference type="Proteomes" id="UP000032483"/>
    </source>
</evidence>
<accession>A0A0D8IW51</accession>
<feature type="domain" description="DUF3846" evidence="1">
    <location>
        <begin position="1"/>
        <end position="96"/>
    </location>
</feature>
<dbReference type="InterPro" id="IPR024559">
    <property type="entry name" value="DUF3846"/>
</dbReference>
<dbReference type="Proteomes" id="UP000032483">
    <property type="component" value="Unassembled WGS sequence"/>
</dbReference>
<evidence type="ECO:0000313" key="2">
    <source>
        <dbReference type="EMBL" id="KJF38940.1"/>
    </source>
</evidence>
<dbReference type="PATRIC" id="fig|1550024.3.peg.3453"/>
<protein>
    <recommendedName>
        <fullName evidence="1">DUF3846 domain-containing protein</fullName>
    </recommendedName>
</protein>
<keyword evidence="3" id="KW-1185">Reference proteome</keyword>
<dbReference type="RefSeq" id="WP_050006136.1">
    <property type="nucleotide sequence ID" value="NZ_JBBNKJ010000015.1"/>
</dbReference>
<organism evidence="2 3">
    <name type="scientific">Ruthenibacterium lactatiformans</name>
    <dbReference type="NCBI Taxonomy" id="1550024"/>
    <lineage>
        <taxon>Bacteria</taxon>
        <taxon>Bacillati</taxon>
        <taxon>Bacillota</taxon>
        <taxon>Clostridia</taxon>
        <taxon>Eubacteriales</taxon>
        <taxon>Oscillospiraceae</taxon>
        <taxon>Ruthenibacterium</taxon>
    </lineage>
</organism>
<sequence>MRVLIVEPGQYPREADIDGSLDTLQHIVGGLIETLYPWEDRAVLICNDEGKLMGLPLNRSLEDYDIIAGTFFICGLGDEDFCSLTEAQMEHYKSKYRMPELFFKTPDGVKGKPCSPSVYRLFMGQPERQRSEAEHER</sequence>
<evidence type="ECO:0000259" key="1">
    <source>
        <dbReference type="Pfam" id="PF12957"/>
    </source>
</evidence>
<dbReference type="AlphaFoldDB" id="A0A0D8IW51"/>
<dbReference type="EMBL" id="JXXK01000027">
    <property type="protein sequence ID" value="KJF38940.1"/>
    <property type="molecule type" value="Genomic_DNA"/>
</dbReference>